<feature type="non-terminal residue" evidence="2">
    <location>
        <position position="57"/>
    </location>
</feature>
<evidence type="ECO:0000259" key="1">
    <source>
        <dbReference type="PROSITE" id="PS51144"/>
    </source>
</evidence>
<dbReference type="InterPro" id="IPR001148">
    <property type="entry name" value="CA_dom"/>
</dbReference>
<dbReference type="SUPFAM" id="SSF51069">
    <property type="entry name" value="Carbonic anhydrase"/>
    <property type="match status" value="1"/>
</dbReference>
<feature type="domain" description="Alpha-carbonic anhydrase" evidence="1">
    <location>
        <begin position="1"/>
        <end position="57"/>
    </location>
</feature>
<dbReference type="Gene3D" id="3.10.200.10">
    <property type="entry name" value="Alpha carbonic anhydrase"/>
    <property type="match status" value="1"/>
</dbReference>
<dbReference type="InterPro" id="IPR036398">
    <property type="entry name" value="CA_dom_sf"/>
</dbReference>
<evidence type="ECO:0000313" key="2">
    <source>
        <dbReference type="EMBL" id="KAL0196424.1"/>
    </source>
</evidence>
<dbReference type="AlphaFoldDB" id="A0ABD0RD02"/>
<organism evidence="2 3">
    <name type="scientific">Cirrhinus mrigala</name>
    <name type="common">Mrigala</name>
    <dbReference type="NCBI Taxonomy" id="683832"/>
    <lineage>
        <taxon>Eukaryota</taxon>
        <taxon>Metazoa</taxon>
        <taxon>Chordata</taxon>
        <taxon>Craniata</taxon>
        <taxon>Vertebrata</taxon>
        <taxon>Euteleostomi</taxon>
        <taxon>Actinopterygii</taxon>
        <taxon>Neopterygii</taxon>
        <taxon>Teleostei</taxon>
        <taxon>Ostariophysi</taxon>
        <taxon>Cypriniformes</taxon>
        <taxon>Cyprinidae</taxon>
        <taxon>Labeoninae</taxon>
        <taxon>Labeonini</taxon>
        <taxon>Cirrhinus</taxon>
    </lineage>
</organism>
<gene>
    <name evidence="2" type="ORF">M9458_009996</name>
</gene>
<dbReference type="Proteomes" id="UP001529510">
    <property type="component" value="Unassembled WGS sequence"/>
</dbReference>
<name>A0ABD0RD02_CIRMR</name>
<sequence length="57" mass="6580">KHWAKKYPVCGNARQSPIDISEEFTQVRIQYQNLQLENWEQPTSESTTITNDGKTGL</sequence>
<comment type="caution">
    <text evidence="2">The sequence shown here is derived from an EMBL/GenBank/DDBJ whole genome shotgun (WGS) entry which is preliminary data.</text>
</comment>
<evidence type="ECO:0000313" key="3">
    <source>
        <dbReference type="Proteomes" id="UP001529510"/>
    </source>
</evidence>
<dbReference type="Pfam" id="PF00194">
    <property type="entry name" value="Carb_anhydrase"/>
    <property type="match status" value="1"/>
</dbReference>
<feature type="non-terminal residue" evidence="2">
    <location>
        <position position="1"/>
    </location>
</feature>
<keyword evidence="3" id="KW-1185">Reference proteome</keyword>
<accession>A0ABD0RD02</accession>
<protein>
    <recommendedName>
        <fullName evidence="1">Alpha-carbonic anhydrase domain-containing protein</fullName>
    </recommendedName>
</protein>
<dbReference type="EMBL" id="JAMKFB020000004">
    <property type="protein sequence ID" value="KAL0196424.1"/>
    <property type="molecule type" value="Genomic_DNA"/>
</dbReference>
<proteinExistence type="predicted"/>
<dbReference type="PROSITE" id="PS51144">
    <property type="entry name" value="ALPHA_CA_2"/>
    <property type="match status" value="1"/>
</dbReference>
<reference evidence="2 3" key="1">
    <citation type="submission" date="2024-05" db="EMBL/GenBank/DDBJ databases">
        <title>Genome sequencing and assembly of Indian major carp, Cirrhinus mrigala (Hamilton, 1822).</title>
        <authorList>
            <person name="Mohindra V."/>
            <person name="Chowdhury L.M."/>
            <person name="Lal K."/>
            <person name="Jena J.K."/>
        </authorList>
    </citation>
    <scope>NUCLEOTIDE SEQUENCE [LARGE SCALE GENOMIC DNA]</scope>
    <source>
        <strain evidence="2">CM1030</strain>
        <tissue evidence="2">Blood</tissue>
    </source>
</reference>